<dbReference type="EMBL" id="JABEXW010000400">
    <property type="protein sequence ID" value="KAF4964571.1"/>
    <property type="molecule type" value="Genomic_DNA"/>
</dbReference>
<dbReference type="Gene3D" id="1.10.630.10">
    <property type="entry name" value="Cytochrome P450"/>
    <property type="match status" value="1"/>
</dbReference>
<dbReference type="AlphaFoldDB" id="A0A8H4TV11"/>
<proteinExistence type="predicted"/>
<reference evidence="2" key="2">
    <citation type="submission" date="2020-05" db="EMBL/GenBank/DDBJ databases">
        <authorList>
            <person name="Kim H.-S."/>
            <person name="Proctor R.H."/>
            <person name="Brown D.W."/>
        </authorList>
    </citation>
    <scope>NUCLEOTIDE SEQUENCE</scope>
    <source>
        <strain evidence="2">NRRL 20472</strain>
    </source>
</reference>
<dbReference type="Proteomes" id="UP000622797">
    <property type="component" value="Unassembled WGS sequence"/>
</dbReference>
<organism evidence="2 3">
    <name type="scientific">Fusarium sarcochroum</name>
    <dbReference type="NCBI Taxonomy" id="1208366"/>
    <lineage>
        <taxon>Eukaryota</taxon>
        <taxon>Fungi</taxon>
        <taxon>Dikarya</taxon>
        <taxon>Ascomycota</taxon>
        <taxon>Pezizomycotina</taxon>
        <taxon>Sordariomycetes</taxon>
        <taxon>Hypocreomycetidae</taxon>
        <taxon>Hypocreales</taxon>
        <taxon>Nectriaceae</taxon>
        <taxon>Fusarium</taxon>
        <taxon>Fusarium lateritium species complex</taxon>
    </lineage>
</organism>
<keyword evidence="3" id="KW-1185">Reference proteome</keyword>
<dbReference type="OrthoDB" id="2789670at2759"/>
<keyword evidence="1" id="KW-0472">Membrane</keyword>
<feature type="transmembrane region" description="Helical" evidence="1">
    <location>
        <begin position="12"/>
        <end position="33"/>
    </location>
</feature>
<dbReference type="GO" id="GO:0016705">
    <property type="term" value="F:oxidoreductase activity, acting on paired donors, with incorporation or reduction of molecular oxygen"/>
    <property type="evidence" value="ECO:0007669"/>
    <property type="project" value="InterPro"/>
</dbReference>
<evidence type="ECO:0000256" key="1">
    <source>
        <dbReference type="SAM" id="Phobius"/>
    </source>
</evidence>
<protein>
    <recommendedName>
        <fullName evidence="4">Cytochrome P450 monooxygenase</fullName>
    </recommendedName>
</protein>
<dbReference type="InterPro" id="IPR036396">
    <property type="entry name" value="Cyt_P450_sf"/>
</dbReference>
<reference evidence="2" key="1">
    <citation type="journal article" date="2020" name="BMC Genomics">
        <title>Correction to: Identification and distribution of gene clusters required for synthesis of sphingolipid metabolism inhibitors in diverse species of the filamentous fungus Fusarium.</title>
        <authorList>
            <person name="Kim H.S."/>
            <person name="Lohmar J.M."/>
            <person name="Busman M."/>
            <person name="Brown D.W."/>
            <person name="Naumann T.A."/>
            <person name="Divon H.H."/>
            <person name="Lysoe E."/>
            <person name="Uhlig S."/>
            <person name="Proctor R.H."/>
        </authorList>
    </citation>
    <scope>NUCLEOTIDE SEQUENCE</scope>
    <source>
        <strain evidence="2">NRRL 20472</strain>
    </source>
</reference>
<comment type="caution">
    <text evidence="2">The sequence shown here is derived from an EMBL/GenBank/DDBJ whole genome shotgun (WGS) entry which is preliminary data.</text>
</comment>
<keyword evidence="1" id="KW-1133">Transmembrane helix</keyword>
<dbReference type="SUPFAM" id="SSF48264">
    <property type="entry name" value="Cytochrome P450"/>
    <property type="match status" value="1"/>
</dbReference>
<dbReference type="GO" id="GO:0004497">
    <property type="term" value="F:monooxygenase activity"/>
    <property type="evidence" value="ECO:0007669"/>
    <property type="project" value="InterPro"/>
</dbReference>
<evidence type="ECO:0000313" key="3">
    <source>
        <dbReference type="Proteomes" id="UP000622797"/>
    </source>
</evidence>
<gene>
    <name evidence="2" type="ORF">FSARC_7530</name>
</gene>
<evidence type="ECO:0000313" key="2">
    <source>
        <dbReference type="EMBL" id="KAF4964571.1"/>
    </source>
</evidence>
<name>A0A8H4TV11_9HYPO</name>
<evidence type="ECO:0008006" key="4">
    <source>
        <dbReference type="Google" id="ProtNLM"/>
    </source>
</evidence>
<dbReference type="GO" id="GO:0005506">
    <property type="term" value="F:iron ion binding"/>
    <property type="evidence" value="ECO:0007669"/>
    <property type="project" value="InterPro"/>
</dbReference>
<dbReference type="GO" id="GO:0020037">
    <property type="term" value="F:heme binding"/>
    <property type="evidence" value="ECO:0007669"/>
    <property type="project" value="InterPro"/>
</dbReference>
<keyword evidence="1" id="KW-0812">Transmembrane</keyword>
<sequence length="190" mass="21747">MILETFQAKDLACFVLVVVPAFLVLKTLLTYLFDPLDLKKYPAPSFLAATTQFWVLKETWLQRRSRSIHAQHKKLGNVVRIAPSLVVFNIPEAVPDIYGHAAARKLIKDTFYDKIAGDERDIVNVIDHGDHAQRRKYLSNSFALKTVTDMEPVIRKNFQRLLIHIDTVVLSPDKTSPSAILDIRRWQVIP</sequence>
<accession>A0A8H4TV11</accession>